<keyword evidence="7" id="KW-1185">Reference proteome</keyword>
<dbReference type="InterPro" id="IPR036898">
    <property type="entry name" value="RNA_pol_Rpb7-like_N_sf"/>
</dbReference>
<dbReference type="EMBL" id="CAICTM010000419">
    <property type="protein sequence ID" value="CAB9510102.1"/>
    <property type="molecule type" value="Genomic_DNA"/>
</dbReference>
<gene>
    <name evidence="6" type="ORF">SEMRO_420_G139300.1</name>
</gene>
<feature type="region of interest" description="Disordered" evidence="5">
    <location>
        <begin position="1"/>
        <end position="85"/>
    </location>
</feature>
<dbReference type="InterPro" id="IPR045113">
    <property type="entry name" value="Rpb7-like"/>
</dbReference>
<comment type="caution">
    <text evidence="6">The sequence shown here is derived from an EMBL/GenBank/DDBJ whole genome shotgun (WGS) entry which is preliminary data.</text>
</comment>
<protein>
    <submittedName>
        <fullName evidence="6">Pfam:RNA_pol_Rpb7_N</fullName>
    </submittedName>
</protein>
<keyword evidence="2" id="KW-0240">DNA-directed RNA polymerase</keyword>
<dbReference type="PANTHER" id="PTHR12709">
    <property type="entry name" value="DNA-DIRECTED RNA POLYMERASE II, III"/>
    <property type="match status" value="1"/>
</dbReference>
<dbReference type="Gene3D" id="3.30.1490.120">
    <property type="entry name" value="RNA polymerase Rpb7-like, N-terminal domain"/>
    <property type="match status" value="1"/>
</dbReference>
<sequence length="287" mass="32305">MAKHEEDKEAKKEAKRAAKKAKKEEKKERKRAEKEARKRERETKKQEKRASREEEDRSQEDTDEDSLTKQLVEEGYQTPPRKVARKIRHVPLVDASSQTAEAGQDGPFYKKWIEVSASVMPADMGDIKTALEDNVRNMILQYIPNLGIMLTFHNLKVIANDGAGMILDELPFITYKVGFDSCVFDPKIGNKLQGTISNSFQSHLAILVIGNVNAMIPAQSMQLAGYKFDVDAMEWSKDDGSDTLVKDQKMEFYVDKIHAHMGILSIEGSKLTQFVEPPAVAGSNSDD</sequence>
<reference evidence="6" key="1">
    <citation type="submission" date="2020-06" db="EMBL/GenBank/DDBJ databases">
        <authorList>
            <consortium name="Plant Systems Biology data submission"/>
        </authorList>
    </citation>
    <scope>NUCLEOTIDE SEQUENCE</scope>
    <source>
        <strain evidence="6">D6</strain>
    </source>
</reference>
<accession>A0A9N8HEQ5</accession>
<feature type="compositionally biased region" description="Acidic residues" evidence="5">
    <location>
        <begin position="56"/>
        <end position="65"/>
    </location>
</feature>
<dbReference type="PANTHER" id="PTHR12709:SF5">
    <property type="entry name" value="DNA-DIRECTED RNA POLYMERASE I SUBUNIT RPA43"/>
    <property type="match status" value="1"/>
</dbReference>
<dbReference type="OrthoDB" id="10250504at2759"/>
<dbReference type="Gene3D" id="2.40.50.1060">
    <property type="match status" value="1"/>
</dbReference>
<name>A0A9N8HEQ5_9STRA</name>
<comment type="subcellular location">
    <subcellularLocation>
        <location evidence="1">Nucleus</location>
    </subcellularLocation>
</comment>
<dbReference type="Proteomes" id="UP001153069">
    <property type="component" value="Unassembled WGS sequence"/>
</dbReference>
<evidence type="ECO:0000256" key="5">
    <source>
        <dbReference type="SAM" id="MobiDB-lite"/>
    </source>
</evidence>
<evidence type="ECO:0000256" key="2">
    <source>
        <dbReference type="ARBA" id="ARBA00022478"/>
    </source>
</evidence>
<evidence type="ECO:0000256" key="1">
    <source>
        <dbReference type="ARBA" id="ARBA00004123"/>
    </source>
</evidence>
<dbReference type="GO" id="GO:0006362">
    <property type="term" value="P:transcription elongation by RNA polymerase I"/>
    <property type="evidence" value="ECO:0007669"/>
    <property type="project" value="TreeGrafter"/>
</dbReference>
<keyword evidence="4" id="KW-0539">Nucleus</keyword>
<evidence type="ECO:0000313" key="7">
    <source>
        <dbReference type="Proteomes" id="UP001153069"/>
    </source>
</evidence>
<evidence type="ECO:0000256" key="4">
    <source>
        <dbReference type="ARBA" id="ARBA00023242"/>
    </source>
</evidence>
<organism evidence="6 7">
    <name type="scientific">Seminavis robusta</name>
    <dbReference type="NCBI Taxonomy" id="568900"/>
    <lineage>
        <taxon>Eukaryota</taxon>
        <taxon>Sar</taxon>
        <taxon>Stramenopiles</taxon>
        <taxon>Ochrophyta</taxon>
        <taxon>Bacillariophyta</taxon>
        <taxon>Bacillariophyceae</taxon>
        <taxon>Bacillariophycidae</taxon>
        <taxon>Naviculales</taxon>
        <taxon>Naviculaceae</taxon>
        <taxon>Seminavis</taxon>
    </lineage>
</organism>
<feature type="compositionally biased region" description="Basic and acidic residues" evidence="5">
    <location>
        <begin position="1"/>
        <end position="55"/>
    </location>
</feature>
<proteinExistence type="predicted"/>
<dbReference type="GO" id="GO:0006352">
    <property type="term" value="P:DNA-templated transcription initiation"/>
    <property type="evidence" value="ECO:0007669"/>
    <property type="project" value="InterPro"/>
</dbReference>
<dbReference type="AlphaFoldDB" id="A0A9N8HEQ5"/>
<dbReference type="GO" id="GO:0005736">
    <property type="term" value="C:RNA polymerase I complex"/>
    <property type="evidence" value="ECO:0007669"/>
    <property type="project" value="TreeGrafter"/>
</dbReference>
<evidence type="ECO:0000256" key="3">
    <source>
        <dbReference type="ARBA" id="ARBA00023163"/>
    </source>
</evidence>
<keyword evidence="3" id="KW-0804">Transcription</keyword>
<evidence type="ECO:0000313" key="6">
    <source>
        <dbReference type="EMBL" id="CAB9510102.1"/>
    </source>
</evidence>